<dbReference type="GO" id="GO:0005524">
    <property type="term" value="F:ATP binding"/>
    <property type="evidence" value="ECO:0007669"/>
    <property type="project" value="UniProtKB-KW"/>
</dbReference>
<dbReference type="Gene3D" id="3.30.200.20">
    <property type="entry name" value="Phosphorylase Kinase, domain 1"/>
    <property type="match status" value="2"/>
</dbReference>
<comment type="catalytic activity">
    <reaction evidence="11">
        <text>L-seryl-[protein] + ATP = O-phospho-L-seryl-[protein] + ADP + H(+)</text>
        <dbReference type="Rhea" id="RHEA:17989"/>
        <dbReference type="Rhea" id="RHEA-COMP:9863"/>
        <dbReference type="Rhea" id="RHEA-COMP:11604"/>
        <dbReference type="ChEBI" id="CHEBI:15378"/>
        <dbReference type="ChEBI" id="CHEBI:29999"/>
        <dbReference type="ChEBI" id="CHEBI:30616"/>
        <dbReference type="ChEBI" id="CHEBI:83421"/>
        <dbReference type="ChEBI" id="CHEBI:456216"/>
        <dbReference type="EC" id="2.7.11.1"/>
    </reaction>
</comment>
<evidence type="ECO:0000256" key="8">
    <source>
        <dbReference type="ARBA" id="ARBA00022840"/>
    </source>
</evidence>
<keyword evidence="7" id="KW-0418">Kinase</keyword>
<keyword evidence="6" id="KW-0547">Nucleotide-binding</keyword>
<proteinExistence type="inferred from homology"/>
<dbReference type="InterPro" id="IPR050236">
    <property type="entry name" value="Ser_Thr_kinase_AGC"/>
</dbReference>
<gene>
    <name evidence="14" type="ORF">V9T40_000680</name>
</gene>
<protein>
    <recommendedName>
        <fullName evidence="3">Serine/threonine-protein kinase greatwall</fullName>
        <ecNumber evidence="2">2.7.11.1</ecNumber>
    </recommendedName>
    <alternativeName>
        <fullName evidence="9">Microtubule-associated serine/threonine-protein kinase-like</fullName>
    </alternativeName>
</protein>
<dbReference type="PANTHER" id="PTHR24356:SF1">
    <property type="entry name" value="SERINE_THREONINE-PROTEIN KINASE GREATWALL"/>
    <property type="match status" value="1"/>
</dbReference>
<name>A0AAN9TQW5_9HEMI</name>
<dbReference type="PANTHER" id="PTHR24356">
    <property type="entry name" value="SERINE/THREONINE-PROTEIN KINASE"/>
    <property type="match status" value="1"/>
</dbReference>
<dbReference type="GO" id="GO:0005634">
    <property type="term" value="C:nucleus"/>
    <property type="evidence" value="ECO:0007669"/>
    <property type="project" value="TreeGrafter"/>
</dbReference>
<dbReference type="EMBL" id="JBBCAQ010000034">
    <property type="protein sequence ID" value="KAK7580051.1"/>
    <property type="molecule type" value="Genomic_DNA"/>
</dbReference>
<dbReference type="EC" id="2.7.11.1" evidence="2"/>
<evidence type="ECO:0000256" key="11">
    <source>
        <dbReference type="ARBA" id="ARBA00048679"/>
    </source>
</evidence>
<evidence type="ECO:0000256" key="4">
    <source>
        <dbReference type="ARBA" id="ARBA00022527"/>
    </source>
</evidence>
<dbReference type="PROSITE" id="PS51285">
    <property type="entry name" value="AGC_KINASE_CTER"/>
    <property type="match status" value="1"/>
</dbReference>
<evidence type="ECO:0000256" key="5">
    <source>
        <dbReference type="ARBA" id="ARBA00022679"/>
    </source>
</evidence>
<dbReference type="InterPro" id="IPR000961">
    <property type="entry name" value="AGC-kinase_C"/>
</dbReference>
<evidence type="ECO:0000313" key="14">
    <source>
        <dbReference type="EMBL" id="KAK7580051.1"/>
    </source>
</evidence>
<dbReference type="InterPro" id="IPR011009">
    <property type="entry name" value="Kinase-like_dom_sf"/>
</dbReference>
<dbReference type="PROSITE" id="PS00108">
    <property type="entry name" value="PROTEIN_KINASE_ST"/>
    <property type="match status" value="1"/>
</dbReference>
<dbReference type="Proteomes" id="UP001367676">
    <property type="component" value="Unassembled WGS sequence"/>
</dbReference>
<evidence type="ECO:0000259" key="13">
    <source>
        <dbReference type="PROSITE" id="PS51285"/>
    </source>
</evidence>
<dbReference type="FunFam" id="3.30.200.20:FF:000550">
    <property type="entry name" value="Serine/threonine-protein kinase greatwall"/>
    <property type="match status" value="1"/>
</dbReference>
<organism evidence="14 15">
    <name type="scientific">Parthenolecanium corni</name>
    <dbReference type="NCBI Taxonomy" id="536013"/>
    <lineage>
        <taxon>Eukaryota</taxon>
        <taxon>Metazoa</taxon>
        <taxon>Ecdysozoa</taxon>
        <taxon>Arthropoda</taxon>
        <taxon>Hexapoda</taxon>
        <taxon>Insecta</taxon>
        <taxon>Pterygota</taxon>
        <taxon>Neoptera</taxon>
        <taxon>Paraneoptera</taxon>
        <taxon>Hemiptera</taxon>
        <taxon>Sternorrhyncha</taxon>
        <taxon>Coccoidea</taxon>
        <taxon>Coccidae</taxon>
        <taxon>Parthenolecanium</taxon>
    </lineage>
</organism>
<feature type="domain" description="AGC-kinase C-terminal" evidence="13">
    <location>
        <begin position="580"/>
        <end position="634"/>
    </location>
</feature>
<comment type="similarity">
    <text evidence="1">Belongs to the protein kinase superfamily. AGC Ser/Thr protein kinase family.</text>
</comment>
<feature type="domain" description="Protein kinase" evidence="12">
    <location>
        <begin position="42"/>
        <end position="579"/>
    </location>
</feature>
<dbReference type="SMART" id="SM00220">
    <property type="entry name" value="S_TKc"/>
    <property type="match status" value="1"/>
</dbReference>
<dbReference type="GO" id="GO:0004674">
    <property type="term" value="F:protein serine/threonine kinase activity"/>
    <property type="evidence" value="ECO:0007669"/>
    <property type="project" value="UniProtKB-KW"/>
</dbReference>
<evidence type="ECO:0000256" key="1">
    <source>
        <dbReference type="ARBA" id="ARBA00009903"/>
    </source>
</evidence>
<evidence type="ECO:0000256" key="2">
    <source>
        <dbReference type="ARBA" id="ARBA00012513"/>
    </source>
</evidence>
<dbReference type="GO" id="GO:0035556">
    <property type="term" value="P:intracellular signal transduction"/>
    <property type="evidence" value="ECO:0007669"/>
    <property type="project" value="TreeGrafter"/>
</dbReference>
<evidence type="ECO:0000256" key="3">
    <source>
        <dbReference type="ARBA" id="ARBA00022148"/>
    </source>
</evidence>
<keyword evidence="4" id="KW-0723">Serine/threonine-protein kinase</keyword>
<evidence type="ECO:0000256" key="6">
    <source>
        <dbReference type="ARBA" id="ARBA00022741"/>
    </source>
</evidence>
<dbReference type="Pfam" id="PF26034">
    <property type="entry name" value="PHAT_SMAUG"/>
    <property type="match status" value="1"/>
</dbReference>
<keyword evidence="15" id="KW-1185">Reference proteome</keyword>
<keyword evidence="8" id="KW-0067">ATP-binding</keyword>
<evidence type="ECO:0000259" key="12">
    <source>
        <dbReference type="PROSITE" id="PS50011"/>
    </source>
</evidence>
<evidence type="ECO:0000256" key="7">
    <source>
        <dbReference type="ARBA" id="ARBA00022777"/>
    </source>
</evidence>
<reference evidence="14 15" key="1">
    <citation type="submission" date="2024-03" db="EMBL/GenBank/DDBJ databases">
        <title>Adaptation during the transition from Ophiocordyceps entomopathogen to insect associate is accompanied by gene loss and intensified selection.</title>
        <authorList>
            <person name="Ward C.M."/>
            <person name="Onetto C.A."/>
            <person name="Borneman A.R."/>
        </authorList>
    </citation>
    <scope>NUCLEOTIDE SEQUENCE [LARGE SCALE GENOMIC DNA]</scope>
    <source>
        <strain evidence="14">AWRI1</strain>
        <tissue evidence="14">Single Adult Female</tissue>
    </source>
</reference>
<dbReference type="InterPro" id="IPR008271">
    <property type="entry name" value="Ser/Thr_kinase_AS"/>
</dbReference>
<dbReference type="AlphaFoldDB" id="A0AAN9TQW5"/>
<comment type="catalytic activity">
    <reaction evidence="10">
        <text>L-threonyl-[protein] + ATP = O-phospho-L-threonyl-[protein] + ADP + H(+)</text>
        <dbReference type="Rhea" id="RHEA:46608"/>
        <dbReference type="Rhea" id="RHEA-COMP:11060"/>
        <dbReference type="Rhea" id="RHEA-COMP:11605"/>
        <dbReference type="ChEBI" id="CHEBI:15378"/>
        <dbReference type="ChEBI" id="CHEBI:30013"/>
        <dbReference type="ChEBI" id="CHEBI:30616"/>
        <dbReference type="ChEBI" id="CHEBI:61977"/>
        <dbReference type="ChEBI" id="CHEBI:456216"/>
        <dbReference type="EC" id="2.7.11.1"/>
    </reaction>
</comment>
<sequence>MNMESNAGETLPQPPIAHVEGSILQTISKSSAQVKLPRIEDFEIIKPISKGAFGEVYLGRKVNNNDVIYAIKVMKKSEMIHKNMACQVVTERNALALSRSPFCVQLFYSLQTPTRIFLVMEYMVGGDLKSLLSVYGYFEENMAIFYCAEIVIALQYLHSHGIVHRDLKPDNILISEKGHLKLTDFGLSRITLHRDLEINDLINRTPGCVLKNRTPGQLLSLTSHLSFGSHEKKTVRSTIVSKENTGVNLEDRINDGEDPHNLSGFAPFCSAETSLNASSSSYHSCDSCSKEKNLFCSCNCRSKMNSRFLTLGTPVSTSQSVKKQFKKPENGRKRKLHIDFPKSEMICSSPLTANSSGLTQDVKLMDLTNNVSPVRSQSGIYQYSMPVPSSPLKSVLKKKCLSGDGRKINVMFSTPVQRELSAFEDSTSAAKVTRFAIPTYHSVSTLDDVLVSPIVTPGRIENKNPLRTPKDLRIGKKASDNRILGTPDYLAPELLLKKDHGSGVDWWALGVCLYEMSTGMLPFNGETPQEVFENILSKTLDWPEPDEMSDNMRQTIDSLLTLNPEERSNGYDLRKQQLFQNIQWDHLLSVEPPFVPQPDSEYDTSYFRVNNNRLVIRELNNYQISTRSCDINNNSLCQPNQNPIIRREGQSLDPCDLNLDQLNLNDLAIPPRRRYQNTNQPNVQDLLETILASPLGHKYLIAFYLNKHLSTHTPIFRQYQDHANNLTKVKNLLLMKKETAITELLAGLPFVHPGNHEVKMAYLRVLPVLFSHVSLYDVSLNEITQIVDLLRVQPAFTAQQGLFAQWFAIFDARRKSPKHFSFKDENYVRELPAVQYSFSDDSLTLSIGYSDIALLRGIESAVRDIKRIMRTPICVRDTHIEKLPTLLSSAINKVFNFVVEQPLNQEKIVSLSGLLVSLCKEAWNYSYFNADDKEQFNDWRRQLIERTGHEIKTLQRNENLLKRRKDAEISDCTDRAEIWMVASSANTITRPITLCRRFSGDIKTLHRNENLPKIQNYSEISDCTDRAEIWMVASLANTITRGTERFNRNENPLRLAEISNCLNQA</sequence>
<dbReference type="InterPro" id="IPR000719">
    <property type="entry name" value="Prot_kinase_dom"/>
</dbReference>
<dbReference type="Gene3D" id="1.10.510.10">
    <property type="entry name" value="Transferase(Phosphotransferase) domain 1"/>
    <property type="match status" value="2"/>
</dbReference>
<evidence type="ECO:0000313" key="15">
    <source>
        <dbReference type="Proteomes" id="UP001367676"/>
    </source>
</evidence>
<dbReference type="Pfam" id="PF00069">
    <property type="entry name" value="Pkinase"/>
    <property type="match status" value="2"/>
</dbReference>
<accession>A0AAN9TQW5</accession>
<dbReference type="SUPFAM" id="SSF56112">
    <property type="entry name" value="Protein kinase-like (PK-like)"/>
    <property type="match status" value="1"/>
</dbReference>
<dbReference type="InterPro" id="IPR058599">
    <property type="entry name" value="PHAT_Smg/ZCCHC2-like"/>
</dbReference>
<evidence type="ECO:0000256" key="10">
    <source>
        <dbReference type="ARBA" id="ARBA00047899"/>
    </source>
</evidence>
<keyword evidence="5" id="KW-0808">Transferase</keyword>
<dbReference type="PROSITE" id="PS50011">
    <property type="entry name" value="PROTEIN_KINASE_DOM"/>
    <property type="match status" value="1"/>
</dbReference>
<comment type="caution">
    <text evidence="14">The sequence shown here is derived from an EMBL/GenBank/DDBJ whole genome shotgun (WGS) entry which is preliminary data.</text>
</comment>
<dbReference type="FunFam" id="1.10.510.10:FF:000484">
    <property type="entry name" value="Serine/threonine-protein kinase greatwall, putative"/>
    <property type="match status" value="1"/>
</dbReference>
<evidence type="ECO:0000256" key="9">
    <source>
        <dbReference type="ARBA" id="ARBA00033099"/>
    </source>
</evidence>